<dbReference type="PANTHER" id="PTHR43398:SF1">
    <property type="entry name" value="DOLICHOL-PHOSPHATE MANNOSYLTRANSFERASE SUBUNIT 1"/>
    <property type="match status" value="1"/>
</dbReference>
<dbReference type="EMBL" id="UINC01068553">
    <property type="protein sequence ID" value="SVC01269.1"/>
    <property type="molecule type" value="Genomic_DNA"/>
</dbReference>
<reference evidence="5" key="1">
    <citation type="submission" date="2018-05" db="EMBL/GenBank/DDBJ databases">
        <authorList>
            <person name="Lanie J.A."/>
            <person name="Ng W.-L."/>
            <person name="Kazmierczak K.M."/>
            <person name="Andrzejewski T.M."/>
            <person name="Davidsen T.M."/>
            <person name="Wayne K.J."/>
            <person name="Tettelin H."/>
            <person name="Glass J.I."/>
            <person name="Rusch D."/>
            <person name="Podicherti R."/>
            <person name="Tsui H.-C.T."/>
            <person name="Winkler M.E."/>
        </authorList>
    </citation>
    <scope>NUCLEOTIDE SEQUENCE</scope>
</reference>
<comment type="similarity">
    <text evidence="1">Belongs to the glycosyltransferase 2 family.</text>
</comment>
<dbReference type="SUPFAM" id="SSF53448">
    <property type="entry name" value="Nucleotide-diphospho-sugar transferases"/>
    <property type="match status" value="1"/>
</dbReference>
<gene>
    <name evidence="5" type="ORF">METZ01_LOCUS254123</name>
</gene>
<evidence type="ECO:0000256" key="1">
    <source>
        <dbReference type="ARBA" id="ARBA00006739"/>
    </source>
</evidence>
<organism evidence="5">
    <name type="scientific">marine metagenome</name>
    <dbReference type="NCBI Taxonomy" id="408172"/>
    <lineage>
        <taxon>unclassified sequences</taxon>
        <taxon>metagenomes</taxon>
        <taxon>ecological metagenomes</taxon>
    </lineage>
</organism>
<evidence type="ECO:0000313" key="5">
    <source>
        <dbReference type="EMBL" id="SVC01269.1"/>
    </source>
</evidence>
<dbReference type="InterPro" id="IPR001173">
    <property type="entry name" value="Glyco_trans_2-like"/>
</dbReference>
<evidence type="ECO:0000256" key="2">
    <source>
        <dbReference type="ARBA" id="ARBA00022676"/>
    </source>
</evidence>
<feature type="domain" description="Glycosyltransferase 2-like" evidence="4">
    <location>
        <begin position="2"/>
        <end position="134"/>
    </location>
</feature>
<keyword evidence="3" id="KW-0808">Transferase</keyword>
<dbReference type="GO" id="GO:0004582">
    <property type="term" value="F:dolichyl-phosphate beta-D-mannosyltransferase activity"/>
    <property type="evidence" value="ECO:0007669"/>
    <property type="project" value="InterPro"/>
</dbReference>
<dbReference type="InterPro" id="IPR029044">
    <property type="entry name" value="Nucleotide-diphossugar_trans"/>
</dbReference>
<sequence>MVIDDNSTDGTKESLEKLASDNSRLTVINRPKKMGVGSAHKAAMIYAMKNGYEKLVTMDADFSHSPKIIPLMLEKLKTSDFVIGSRYMLGGECDYTGFRKWVSIIANEVARFFLGIEIHECTNSFRAFRVSLFNSLNLSDIKSSGYSFFLECVYRIKCANAELAEVPIHFIDRFHGKSKIPKTEIFRSMYKLVNLFQSKFFQKQTDLINPAEIKNSCYFCNSSCLVEVFHENYSNEVSGTEAYRCTSL</sequence>
<proteinExistence type="inferred from homology"/>
<protein>
    <recommendedName>
        <fullName evidence="4">Glycosyltransferase 2-like domain-containing protein</fullName>
    </recommendedName>
</protein>
<dbReference type="PANTHER" id="PTHR43398">
    <property type="entry name" value="DOLICHOL-PHOSPHATE MANNOSYLTRANSFERASE SUBUNIT 1"/>
    <property type="match status" value="1"/>
</dbReference>
<dbReference type="Pfam" id="PF00535">
    <property type="entry name" value="Glycos_transf_2"/>
    <property type="match status" value="1"/>
</dbReference>
<dbReference type="InterPro" id="IPR039528">
    <property type="entry name" value="DPM1-like"/>
</dbReference>
<dbReference type="GO" id="GO:0016020">
    <property type="term" value="C:membrane"/>
    <property type="evidence" value="ECO:0007669"/>
    <property type="project" value="GOC"/>
</dbReference>
<dbReference type="AlphaFoldDB" id="A0A382IPU1"/>
<feature type="non-terminal residue" evidence="5">
    <location>
        <position position="248"/>
    </location>
</feature>
<evidence type="ECO:0000259" key="4">
    <source>
        <dbReference type="Pfam" id="PF00535"/>
    </source>
</evidence>
<name>A0A382IPU1_9ZZZZ</name>
<accession>A0A382IPU1</accession>
<keyword evidence="2" id="KW-0328">Glycosyltransferase</keyword>
<evidence type="ECO:0000256" key="3">
    <source>
        <dbReference type="ARBA" id="ARBA00022679"/>
    </source>
</evidence>
<dbReference type="Gene3D" id="3.90.550.10">
    <property type="entry name" value="Spore Coat Polysaccharide Biosynthesis Protein SpsA, Chain A"/>
    <property type="match status" value="1"/>
</dbReference>
<dbReference type="GO" id="GO:0009247">
    <property type="term" value="P:glycolipid biosynthetic process"/>
    <property type="evidence" value="ECO:0007669"/>
    <property type="project" value="TreeGrafter"/>
</dbReference>